<organism evidence="1 2">
    <name type="scientific">Arcobacter acticola</name>
    <dbReference type="NCBI Taxonomy" id="1849015"/>
    <lineage>
        <taxon>Bacteria</taxon>
        <taxon>Pseudomonadati</taxon>
        <taxon>Campylobacterota</taxon>
        <taxon>Epsilonproteobacteria</taxon>
        <taxon>Campylobacterales</taxon>
        <taxon>Arcobacteraceae</taxon>
        <taxon>Arcobacter</taxon>
    </lineage>
</organism>
<dbReference type="Proteomes" id="UP000503483">
    <property type="component" value="Chromosome"/>
</dbReference>
<dbReference type="Pfam" id="PF08907">
    <property type="entry name" value="DUF1853"/>
    <property type="match status" value="1"/>
</dbReference>
<accession>A0A6M8ENH0</accession>
<sequence>MYIIKNHTLNNQLKGFYNTPALFENDYYGFTQFELEDIDVENFDISNIQILQQLPLGKRVEYFFDALITYSLNYERVLKNIQIIHDKHTLGELDFIIYDKKRDKYIHIEMQYKFYLYDESFENEIDRYIGPNRNDTLVLKLQRLKEKQFPLLFKEETKSYIPNIDLNNIEQKILFKCNIFLPRHLKNKKLSLINNDCVSGYYLSFKEFIADDSFKNITLFVPHRFDWLSAPSSNENWKSYNEVKDDIEYFINLKASPLIWSKYTNNGEIVIERFFVTFW</sequence>
<dbReference type="InterPro" id="IPR015003">
    <property type="entry name" value="DUF1853"/>
</dbReference>
<proteinExistence type="predicted"/>
<dbReference type="KEGG" id="paco:AACT_1436"/>
<dbReference type="AlphaFoldDB" id="A0A6M8ENH0"/>
<name>A0A6M8ENH0_9BACT</name>
<dbReference type="RefSeq" id="WP_172126174.1">
    <property type="nucleotide sequence ID" value="NZ_CP042652.1"/>
</dbReference>
<reference evidence="1 2" key="1">
    <citation type="submission" date="2019-08" db="EMBL/GenBank/DDBJ databases">
        <title>Complete genome sequence of Arcobacter acticola.</title>
        <authorList>
            <person name="Miller W."/>
        </authorList>
    </citation>
    <scope>NUCLEOTIDE SEQUENCE [LARGE SCALE GENOMIC DNA]</scope>
    <source>
        <strain evidence="1 2">KCTC 52212</strain>
    </source>
</reference>
<keyword evidence="2" id="KW-1185">Reference proteome</keyword>
<evidence type="ECO:0000313" key="1">
    <source>
        <dbReference type="EMBL" id="QKE28601.1"/>
    </source>
</evidence>
<protein>
    <submittedName>
        <fullName evidence="1">DUF1853 domain-containing protein</fullName>
    </submittedName>
</protein>
<gene>
    <name evidence="1" type="ORF">AACT_1436</name>
</gene>
<evidence type="ECO:0000313" key="2">
    <source>
        <dbReference type="Proteomes" id="UP000503483"/>
    </source>
</evidence>
<dbReference type="EMBL" id="CP042652">
    <property type="protein sequence ID" value="QKE28601.1"/>
    <property type="molecule type" value="Genomic_DNA"/>
</dbReference>